<organism evidence="1 2">
    <name type="scientific">Exocentrus adspersus</name>
    <dbReference type="NCBI Taxonomy" id="1586481"/>
    <lineage>
        <taxon>Eukaryota</taxon>
        <taxon>Metazoa</taxon>
        <taxon>Ecdysozoa</taxon>
        <taxon>Arthropoda</taxon>
        <taxon>Hexapoda</taxon>
        <taxon>Insecta</taxon>
        <taxon>Pterygota</taxon>
        <taxon>Neoptera</taxon>
        <taxon>Endopterygota</taxon>
        <taxon>Coleoptera</taxon>
        <taxon>Polyphaga</taxon>
        <taxon>Cucujiformia</taxon>
        <taxon>Chrysomeloidea</taxon>
        <taxon>Cerambycidae</taxon>
        <taxon>Lamiinae</taxon>
        <taxon>Acanthocinini</taxon>
        <taxon>Exocentrus</taxon>
    </lineage>
</organism>
<comment type="caution">
    <text evidence="1">The sequence shown here is derived from an EMBL/GenBank/DDBJ whole genome shotgun (WGS) entry which is preliminary data.</text>
</comment>
<sequence length="72" mass="8388">MSKAEEEKHPLLLYIVEPNDELSKTNKRYFDRGRLHGITSGATAVFKQFPMDLTIVTAHKLRKSKYNFFKSN</sequence>
<protein>
    <submittedName>
        <fullName evidence="1">Uncharacterized protein</fullName>
    </submittedName>
</protein>
<dbReference type="AlphaFoldDB" id="A0AAV8W9T3"/>
<name>A0AAV8W9T3_9CUCU</name>
<dbReference type="Proteomes" id="UP001159042">
    <property type="component" value="Unassembled WGS sequence"/>
</dbReference>
<evidence type="ECO:0000313" key="1">
    <source>
        <dbReference type="EMBL" id="KAJ8922971.1"/>
    </source>
</evidence>
<evidence type="ECO:0000313" key="2">
    <source>
        <dbReference type="Proteomes" id="UP001159042"/>
    </source>
</evidence>
<keyword evidence="2" id="KW-1185">Reference proteome</keyword>
<accession>A0AAV8W9T3</accession>
<dbReference type="EMBL" id="JANEYG010000005">
    <property type="protein sequence ID" value="KAJ8922971.1"/>
    <property type="molecule type" value="Genomic_DNA"/>
</dbReference>
<reference evidence="1 2" key="1">
    <citation type="journal article" date="2023" name="Insect Mol. Biol.">
        <title>Genome sequencing provides insights into the evolution of gene families encoding plant cell wall-degrading enzymes in longhorned beetles.</title>
        <authorList>
            <person name="Shin N.R."/>
            <person name="Okamura Y."/>
            <person name="Kirsch R."/>
            <person name="Pauchet Y."/>
        </authorList>
    </citation>
    <scope>NUCLEOTIDE SEQUENCE [LARGE SCALE GENOMIC DNA]</scope>
    <source>
        <strain evidence="1">EAD_L_NR</strain>
    </source>
</reference>
<proteinExistence type="predicted"/>
<gene>
    <name evidence="1" type="ORF">NQ315_001517</name>
</gene>